<sequence>MRRSAIVFFLLLFTFAPIRVHAFPTGVRLCRRRAKRFVLAKTRWPTTDLTWQFRDPFGMFKKEEQRETARHVISKALQTWEKDSGRTLRFKELTDPNSPKVDLDILFAKFHHNDLEDFDGEGGIVAHSAYPTEGIVHFDASEHWSADGREGLDLRYVALHEIGHALGLKHSSHPKAIMNPYYREQLSDGFRLSKDDIHGIKELYENSEY</sequence>
<feature type="binding site" evidence="7">
    <location>
        <position position="164"/>
    </location>
    <ligand>
        <name>Zn(2+)</name>
        <dbReference type="ChEBI" id="CHEBI:29105"/>
        <label>2</label>
        <note>catalytic</note>
    </ligand>
</feature>
<comment type="cofactor">
    <cofactor evidence="7">
        <name>Zn(2+)</name>
        <dbReference type="ChEBI" id="CHEBI:29105"/>
    </cofactor>
    <text evidence="7">Binds 2 Zn(2+) ions per subunit.</text>
</comment>
<comment type="cofactor">
    <cofactor evidence="7">
        <name>Ca(2+)</name>
        <dbReference type="ChEBI" id="CHEBI:29108"/>
    </cofactor>
    <text evidence="7">Can bind about 5 Ca(2+) ions per subunit.</text>
</comment>
<feature type="active site" evidence="6">
    <location>
        <position position="161"/>
    </location>
</feature>
<feature type="chain" id="PRO_5020785583" description="Peptidase metallopeptidase domain-containing protein" evidence="8">
    <location>
        <begin position="23"/>
        <end position="209"/>
    </location>
</feature>
<proteinExistence type="inferred from homology"/>
<feature type="binding site" evidence="7">
    <location>
        <position position="102"/>
    </location>
    <ligand>
        <name>Ca(2+)</name>
        <dbReference type="ChEBI" id="CHEBI:29108"/>
        <label>2</label>
    </ligand>
</feature>
<dbReference type="EMBL" id="AZBU02000005">
    <property type="protein sequence ID" value="TKR76007.1"/>
    <property type="molecule type" value="Genomic_DNA"/>
</dbReference>
<feature type="binding site" evidence="7">
    <location>
        <position position="114"/>
    </location>
    <ligand>
        <name>Zn(2+)</name>
        <dbReference type="ChEBI" id="CHEBI:29105"/>
        <label>1</label>
    </ligand>
</feature>
<feature type="binding site" evidence="7">
    <location>
        <position position="119"/>
    </location>
    <ligand>
        <name>Ca(2+)</name>
        <dbReference type="ChEBI" id="CHEBI:29108"/>
        <label>3</label>
    </ligand>
</feature>
<dbReference type="CDD" id="cd04278">
    <property type="entry name" value="ZnMc_MMP"/>
    <property type="match status" value="1"/>
</dbReference>
<evidence type="ECO:0000259" key="9">
    <source>
        <dbReference type="SMART" id="SM00235"/>
    </source>
</evidence>
<feature type="binding site" evidence="7">
    <location>
        <position position="142"/>
    </location>
    <ligand>
        <name>Ca(2+)</name>
        <dbReference type="ChEBI" id="CHEBI:29108"/>
        <label>1</label>
    </ligand>
</feature>
<protein>
    <recommendedName>
        <fullName evidence="9">Peptidase metallopeptidase domain-containing protein</fullName>
    </recommendedName>
</protein>
<keyword evidence="5 7" id="KW-0862">Zinc</keyword>
<dbReference type="GO" id="GO:0005615">
    <property type="term" value="C:extracellular space"/>
    <property type="evidence" value="ECO:0007669"/>
    <property type="project" value="TreeGrafter"/>
</dbReference>
<feature type="binding site" evidence="7">
    <location>
        <position position="137"/>
    </location>
    <ligand>
        <name>Zn(2+)</name>
        <dbReference type="ChEBI" id="CHEBI:29105"/>
        <label>1</label>
    </ligand>
</feature>
<evidence type="ECO:0000256" key="7">
    <source>
        <dbReference type="PIRSR" id="PIRSR621190-2"/>
    </source>
</evidence>
<dbReference type="PANTHER" id="PTHR10201:SF295">
    <property type="entry name" value="PEPTIDASE METALLOPEPTIDASE DOMAIN-CONTAINING PROTEIN"/>
    <property type="match status" value="1"/>
</dbReference>
<feature type="binding site" evidence="7">
    <location>
        <position position="160"/>
    </location>
    <ligand>
        <name>Zn(2+)</name>
        <dbReference type="ChEBI" id="CHEBI:29105"/>
        <label>2</label>
        <note>catalytic</note>
    </ligand>
</feature>
<evidence type="ECO:0000313" key="11">
    <source>
        <dbReference type="Proteomes" id="UP000298663"/>
    </source>
</evidence>
<dbReference type="InterPro" id="IPR006026">
    <property type="entry name" value="Peptidase_Metallo"/>
</dbReference>
<evidence type="ECO:0000256" key="5">
    <source>
        <dbReference type="ARBA" id="ARBA00022833"/>
    </source>
</evidence>
<feature type="binding site" evidence="7">
    <location>
        <position position="139"/>
    </location>
    <ligand>
        <name>Ca(2+)</name>
        <dbReference type="ChEBI" id="CHEBI:29108"/>
        <label>3</label>
    </ligand>
</feature>
<organism evidence="10 11">
    <name type="scientific">Steinernema carpocapsae</name>
    <name type="common">Entomopathogenic nematode</name>
    <dbReference type="NCBI Taxonomy" id="34508"/>
    <lineage>
        <taxon>Eukaryota</taxon>
        <taxon>Metazoa</taxon>
        <taxon>Ecdysozoa</taxon>
        <taxon>Nematoda</taxon>
        <taxon>Chromadorea</taxon>
        <taxon>Rhabditida</taxon>
        <taxon>Tylenchina</taxon>
        <taxon>Panagrolaimomorpha</taxon>
        <taxon>Strongyloidoidea</taxon>
        <taxon>Steinernematidae</taxon>
        <taxon>Steinernema</taxon>
    </lineage>
</organism>
<keyword evidence="2" id="KW-0645">Protease</keyword>
<dbReference type="GO" id="GO:0004222">
    <property type="term" value="F:metalloendopeptidase activity"/>
    <property type="evidence" value="ECO:0007669"/>
    <property type="project" value="InterPro"/>
</dbReference>
<dbReference type="GO" id="GO:0030574">
    <property type="term" value="P:collagen catabolic process"/>
    <property type="evidence" value="ECO:0007669"/>
    <property type="project" value="TreeGrafter"/>
</dbReference>
<comment type="caution">
    <text evidence="10">The sequence shown here is derived from an EMBL/GenBank/DDBJ whole genome shotgun (WGS) entry which is preliminary data.</text>
</comment>
<dbReference type="InterPro" id="IPR033739">
    <property type="entry name" value="M10A_MMP"/>
</dbReference>
<dbReference type="GO" id="GO:0030198">
    <property type="term" value="P:extracellular matrix organization"/>
    <property type="evidence" value="ECO:0007669"/>
    <property type="project" value="TreeGrafter"/>
</dbReference>
<reference evidence="10 11" key="1">
    <citation type="journal article" date="2015" name="Genome Biol.">
        <title>Comparative genomics of Steinernema reveals deeply conserved gene regulatory networks.</title>
        <authorList>
            <person name="Dillman A.R."/>
            <person name="Macchietto M."/>
            <person name="Porter C.F."/>
            <person name="Rogers A."/>
            <person name="Williams B."/>
            <person name="Antoshechkin I."/>
            <person name="Lee M.M."/>
            <person name="Goodwin Z."/>
            <person name="Lu X."/>
            <person name="Lewis E.E."/>
            <person name="Goodrich-Blair H."/>
            <person name="Stock S.P."/>
            <person name="Adams B.J."/>
            <person name="Sternberg P.W."/>
            <person name="Mortazavi A."/>
        </authorList>
    </citation>
    <scope>NUCLEOTIDE SEQUENCE [LARGE SCALE GENOMIC DNA]</scope>
    <source>
        <strain evidence="10 11">ALL</strain>
    </source>
</reference>
<feature type="binding site" evidence="7">
    <location>
        <position position="112"/>
    </location>
    <ligand>
        <name>Zn(2+)</name>
        <dbReference type="ChEBI" id="CHEBI:29105"/>
        <label>1</label>
    </ligand>
</feature>
<accession>A0A4U5N0Y9</accession>
<dbReference type="GO" id="GO:0006508">
    <property type="term" value="P:proteolysis"/>
    <property type="evidence" value="ECO:0007669"/>
    <property type="project" value="UniProtKB-KW"/>
</dbReference>
<evidence type="ECO:0000256" key="4">
    <source>
        <dbReference type="ARBA" id="ARBA00022801"/>
    </source>
</evidence>
<name>A0A4U5N0Y9_STECR</name>
<feature type="binding site" evidence="7">
    <location>
        <position position="178"/>
    </location>
    <ligand>
        <name>Zn(2+)</name>
        <dbReference type="ChEBI" id="CHEBI:29105"/>
        <label>2</label>
        <note>catalytic</note>
    </ligand>
</feature>
<evidence type="ECO:0000256" key="2">
    <source>
        <dbReference type="ARBA" id="ARBA00022670"/>
    </source>
</evidence>
<dbReference type="SUPFAM" id="SSF55486">
    <property type="entry name" value="Metalloproteases ('zincins'), catalytic domain"/>
    <property type="match status" value="1"/>
</dbReference>
<dbReference type="GO" id="GO:0031012">
    <property type="term" value="C:extracellular matrix"/>
    <property type="evidence" value="ECO:0007669"/>
    <property type="project" value="InterPro"/>
</dbReference>
<dbReference type="Pfam" id="PF00413">
    <property type="entry name" value="Peptidase_M10"/>
    <property type="match status" value="1"/>
</dbReference>
<evidence type="ECO:0000256" key="1">
    <source>
        <dbReference type="ARBA" id="ARBA00010370"/>
    </source>
</evidence>
<evidence type="ECO:0000256" key="8">
    <source>
        <dbReference type="SAM" id="SignalP"/>
    </source>
</evidence>
<dbReference type="Proteomes" id="UP000298663">
    <property type="component" value="Unassembled WGS sequence"/>
</dbReference>
<reference evidence="10 11" key="2">
    <citation type="journal article" date="2019" name="G3 (Bethesda)">
        <title>Hybrid Assembly of the Genome of the Entomopathogenic Nematode Steinernema carpocapsae Identifies the X-Chromosome.</title>
        <authorList>
            <person name="Serra L."/>
            <person name="Macchietto M."/>
            <person name="Macias-Munoz A."/>
            <person name="McGill C.J."/>
            <person name="Rodriguez I.M."/>
            <person name="Rodriguez B."/>
            <person name="Murad R."/>
            <person name="Mortazavi A."/>
        </authorList>
    </citation>
    <scope>NUCLEOTIDE SEQUENCE [LARGE SCALE GENOMIC DNA]</scope>
    <source>
        <strain evidence="10 11">ALL</strain>
    </source>
</reference>
<dbReference type="PANTHER" id="PTHR10201">
    <property type="entry name" value="MATRIX METALLOPROTEINASE"/>
    <property type="match status" value="1"/>
</dbReference>
<evidence type="ECO:0000313" key="10">
    <source>
        <dbReference type="EMBL" id="TKR76007.1"/>
    </source>
</evidence>
<keyword evidence="3 7" id="KW-0479">Metal-binding</keyword>
<keyword evidence="7" id="KW-0106">Calcium</keyword>
<feature type="binding site" evidence="7">
    <location>
        <position position="142"/>
    </location>
    <ligand>
        <name>Ca(2+)</name>
        <dbReference type="ChEBI" id="CHEBI:29108"/>
        <label>3</label>
    </ligand>
</feature>
<dbReference type="STRING" id="34508.A0A4U5N0Y9"/>
<dbReference type="InterPro" id="IPR024079">
    <property type="entry name" value="MetalloPept_cat_dom_sf"/>
</dbReference>
<dbReference type="GO" id="GO:0008270">
    <property type="term" value="F:zinc ion binding"/>
    <property type="evidence" value="ECO:0007669"/>
    <property type="project" value="InterPro"/>
</dbReference>
<keyword evidence="4" id="KW-0378">Hydrolase</keyword>
<evidence type="ECO:0000256" key="3">
    <source>
        <dbReference type="ARBA" id="ARBA00022723"/>
    </source>
</evidence>
<keyword evidence="11" id="KW-1185">Reference proteome</keyword>
<dbReference type="PRINTS" id="PR00138">
    <property type="entry name" value="MATRIXIN"/>
</dbReference>
<keyword evidence="8" id="KW-0732">Signal</keyword>
<gene>
    <name evidence="10" type="ORF">L596_017218</name>
</gene>
<dbReference type="OrthoDB" id="406838at2759"/>
<feature type="signal peptide" evidence="8">
    <location>
        <begin position="1"/>
        <end position="22"/>
    </location>
</feature>
<feature type="binding site" evidence="7">
    <location>
        <position position="127"/>
    </location>
    <ligand>
        <name>Zn(2+)</name>
        <dbReference type="ChEBI" id="CHEBI:29105"/>
        <label>1</label>
    </ligand>
</feature>
<feature type="binding site" evidence="7">
    <location>
        <position position="170"/>
    </location>
    <ligand>
        <name>Zn(2+)</name>
        <dbReference type="ChEBI" id="CHEBI:29105"/>
        <label>2</label>
        <note>catalytic</note>
    </ligand>
</feature>
<feature type="domain" description="Peptidase metallopeptidase" evidence="9">
    <location>
        <begin position="40"/>
        <end position="206"/>
    </location>
</feature>
<comment type="similarity">
    <text evidence="1">Belongs to the peptidase M10A family.</text>
</comment>
<evidence type="ECO:0000256" key="6">
    <source>
        <dbReference type="PIRSR" id="PIRSR621190-1"/>
    </source>
</evidence>
<dbReference type="InterPro" id="IPR001818">
    <property type="entry name" value="Pept_M10_metallopeptidase"/>
</dbReference>
<dbReference type="SMART" id="SM00235">
    <property type="entry name" value="ZnMc"/>
    <property type="match status" value="1"/>
</dbReference>
<feature type="binding site" evidence="7">
    <location>
        <position position="120"/>
    </location>
    <ligand>
        <name>Ca(2+)</name>
        <dbReference type="ChEBI" id="CHEBI:29108"/>
        <label>3</label>
    </ligand>
</feature>
<dbReference type="AlphaFoldDB" id="A0A4U5N0Y9"/>
<dbReference type="InterPro" id="IPR021190">
    <property type="entry name" value="Pept_M10A"/>
</dbReference>
<dbReference type="Gene3D" id="3.40.390.10">
    <property type="entry name" value="Collagenase (Catalytic Domain)"/>
    <property type="match status" value="1"/>
</dbReference>